<evidence type="ECO:0000313" key="5">
    <source>
        <dbReference type="Proteomes" id="UP001177140"/>
    </source>
</evidence>
<keyword evidence="2" id="KW-0808">Transferase</keyword>
<dbReference type="GO" id="GO:0016746">
    <property type="term" value="F:acyltransferase activity"/>
    <property type="evidence" value="ECO:0007669"/>
    <property type="project" value="UniProtKB-KW"/>
</dbReference>
<evidence type="ECO:0000313" key="4">
    <source>
        <dbReference type="EMBL" id="MCL7037049.1"/>
    </source>
</evidence>
<dbReference type="AlphaFoldDB" id="A0AA41SJ73"/>
<dbReference type="EMBL" id="JAJJMA010174722">
    <property type="protein sequence ID" value="MCL7037049.1"/>
    <property type="molecule type" value="Genomic_DNA"/>
</dbReference>
<gene>
    <name evidence="4" type="ORF">MKW94_019418</name>
</gene>
<evidence type="ECO:0000256" key="1">
    <source>
        <dbReference type="ARBA" id="ARBA00009861"/>
    </source>
</evidence>
<dbReference type="PANTHER" id="PTHR31623">
    <property type="entry name" value="F21J9.9"/>
    <property type="match status" value="1"/>
</dbReference>
<dbReference type="PANTHER" id="PTHR31623:SF17">
    <property type="entry name" value="F21J9.9"/>
    <property type="match status" value="1"/>
</dbReference>
<reference evidence="4" key="1">
    <citation type="submission" date="2022-03" db="EMBL/GenBank/DDBJ databases">
        <title>A functionally conserved STORR gene fusion in Papaver species that diverged 16.8 million years ago.</title>
        <authorList>
            <person name="Catania T."/>
        </authorList>
    </citation>
    <scope>NUCLEOTIDE SEQUENCE</scope>
    <source>
        <strain evidence="4">S-191538</strain>
    </source>
</reference>
<proteinExistence type="inferred from homology"/>
<name>A0AA41SJ73_PAPNU</name>
<dbReference type="Gene3D" id="3.30.559.10">
    <property type="entry name" value="Chloramphenicol acetyltransferase-like domain"/>
    <property type="match status" value="2"/>
</dbReference>
<comment type="similarity">
    <text evidence="1">Belongs to the plant acyltransferase family.</text>
</comment>
<dbReference type="Pfam" id="PF02458">
    <property type="entry name" value="Transferase"/>
    <property type="match status" value="1"/>
</dbReference>
<dbReference type="InterPro" id="IPR023213">
    <property type="entry name" value="CAT-like_dom_sf"/>
</dbReference>
<sequence length="347" mass="38564">MNFVREAQVIVQVNMFDCGGTAICLCVSHKIADACTISTFIRNWAATTNSARCRGANIALPTTNQNIFPSFDSASLFPPSEQLVFPSGTPPILPYPTNDSIGDKVVTKRFVFDAVKITSVREKLQVLMPDNYKYRRPTRIEVVSALIWKSVMKSAPAGSSSRVNHAVNFRRKMDPPLQDVSFGNLCVVITAVLAATTAATTTNKAVGSELSEFVAQLRGEIDKVKGDKGCMEKIALNFFNGYDASNSVNGNVQDEAIALWMVSWCNFGLYDADFGWGKPIWVTTDPFIEQNKNIVYMNDTKCGEGIEVWVKFLEDDMAKFELNLSEILDLILLDLILHHLFVFQNYV</sequence>
<evidence type="ECO:0000256" key="3">
    <source>
        <dbReference type="ARBA" id="ARBA00023315"/>
    </source>
</evidence>
<dbReference type="Proteomes" id="UP001177140">
    <property type="component" value="Unassembled WGS sequence"/>
</dbReference>
<organism evidence="4 5">
    <name type="scientific">Papaver nudicaule</name>
    <name type="common">Iceland poppy</name>
    <dbReference type="NCBI Taxonomy" id="74823"/>
    <lineage>
        <taxon>Eukaryota</taxon>
        <taxon>Viridiplantae</taxon>
        <taxon>Streptophyta</taxon>
        <taxon>Embryophyta</taxon>
        <taxon>Tracheophyta</taxon>
        <taxon>Spermatophyta</taxon>
        <taxon>Magnoliopsida</taxon>
        <taxon>Ranunculales</taxon>
        <taxon>Papaveraceae</taxon>
        <taxon>Papaveroideae</taxon>
        <taxon>Papaver</taxon>
    </lineage>
</organism>
<keyword evidence="5" id="KW-1185">Reference proteome</keyword>
<protein>
    <submittedName>
        <fullName evidence="4">Uncharacterized protein</fullName>
    </submittedName>
</protein>
<keyword evidence="3" id="KW-0012">Acyltransferase</keyword>
<comment type="caution">
    <text evidence="4">The sequence shown here is derived from an EMBL/GenBank/DDBJ whole genome shotgun (WGS) entry which is preliminary data.</text>
</comment>
<evidence type="ECO:0000256" key="2">
    <source>
        <dbReference type="ARBA" id="ARBA00022679"/>
    </source>
</evidence>
<accession>A0AA41SJ73</accession>